<evidence type="ECO:0000313" key="2">
    <source>
        <dbReference type="EMBL" id="NED94858.1"/>
    </source>
</evidence>
<keyword evidence="1" id="KW-1133">Transmembrane helix</keyword>
<keyword evidence="1" id="KW-0812">Transmembrane</keyword>
<sequence length="301" mass="32452">MPWRSWERRRCGSSPCSPWANWSSSRAPGSWWSRVAEALRPYRALLGSRLRAQMAYRRSFAMDAIGSIAVGMFEFAEIYVIFAKVEFLGGLDFAAAALLFALANLGFSLADMVVGHADQLPTYLRAGTLDAFLLRPLPVLTQLITSDIALRRVGRAGMAVVVLAIALPLNDIAWSPAKVGLLVTAISAGVSIFAALFVCAAAVQFWLIEGSEFTNAFTYGGSYASQYPASIFVLPVRVLFTFVIPAAFVGYLPTLVLLDLPGPPGLPSWLGWCGPLMAVVTWGVALIGWRAGIRHYTGAGS</sequence>
<feature type="transmembrane region" description="Helical" evidence="1">
    <location>
        <begin position="156"/>
        <end position="175"/>
    </location>
</feature>
<feature type="transmembrane region" description="Helical" evidence="1">
    <location>
        <begin position="94"/>
        <end position="115"/>
    </location>
</feature>
<organism evidence="2 3">
    <name type="scientific">Phytoactinopolyspora alkaliphila</name>
    <dbReference type="NCBI Taxonomy" id="1783498"/>
    <lineage>
        <taxon>Bacteria</taxon>
        <taxon>Bacillati</taxon>
        <taxon>Actinomycetota</taxon>
        <taxon>Actinomycetes</taxon>
        <taxon>Jiangellales</taxon>
        <taxon>Jiangellaceae</taxon>
        <taxon>Phytoactinopolyspora</taxon>
    </lineage>
</organism>
<dbReference type="InterPro" id="IPR010390">
    <property type="entry name" value="ABC-2_transporter-like"/>
</dbReference>
<evidence type="ECO:0000256" key="1">
    <source>
        <dbReference type="SAM" id="Phobius"/>
    </source>
</evidence>
<dbReference type="AlphaFoldDB" id="A0A6N9YIY2"/>
<dbReference type="Pfam" id="PF06182">
    <property type="entry name" value="ABC2_membrane_6"/>
    <property type="match status" value="1"/>
</dbReference>
<name>A0A6N9YIY2_9ACTN</name>
<feature type="transmembrane region" description="Helical" evidence="1">
    <location>
        <begin position="181"/>
        <end position="208"/>
    </location>
</feature>
<reference evidence="2 3" key="1">
    <citation type="submission" date="2020-02" db="EMBL/GenBank/DDBJ databases">
        <authorList>
            <person name="Li X.-J."/>
            <person name="Feng X.-M."/>
        </authorList>
    </citation>
    <scope>NUCLEOTIDE SEQUENCE [LARGE SCALE GENOMIC DNA]</scope>
    <source>
        <strain evidence="2 3">CGMCC 4.7225</strain>
    </source>
</reference>
<comment type="caution">
    <text evidence="2">The sequence shown here is derived from an EMBL/GenBank/DDBJ whole genome shotgun (WGS) entry which is preliminary data.</text>
</comment>
<feature type="transmembrane region" description="Helical" evidence="1">
    <location>
        <begin position="269"/>
        <end position="289"/>
    </location>
</feature>
<evidence type="ECO:0000313" key="3">
    <source>
        <dbReference type="Proteomes" id="UP000469185"/>
    </source>
</evidence>
<accession>A0A6N9YIY2</accession>
<feature type="transmembrane region" description="Helical" evidence="1">
    <location>
        <begin position="60"/>
        <end position="82"/>
    </location>
</feature>
<feature type="transmembrane region" description="Helical" evidence="1">
    <location>
        <begin position="229"/>
        <end position="249"/>
    </location>
</feature>
<gene>
    <name evidence="2" type="ORF">G1H11_05985</name>
</gene>
<dbReference type="EMBL" id="JAAGOB010000002">
    <property type="protein sequence ID" value="NED94858.1"/>
    <property type="molecule type" value="Genomic_DNA"/>
</dbReference>
<dbReference type="PANTHER" id="PTHR36833:SF1">
    <property type="entry name" value="INTEGRAL MEMBRANE TRANSPORT PROTEIN"/>
    <property type="match status" value="1"/>
</dbReference>
<protein>
    <submittedName>
        <fullName evidence="2">ABC transporter permease</fullName>
    </submittedName>
</protein>
<dbReference type="PANTHER" id="PTHR36833">
    <property type="entry name" value="SLR0610 PROTEIN-RELATED"/>
    <property type="match status" value="1"/>
</dbReference>
<keyword evidence="3" id="KW-1185">Reference proteome</keyword>
<keyword evidence="1" id="KW-0472">Membrane</keyword>
<dbReference type="Proteomes" id="UP000469185">
    <property type="component" value="Unassembled WGS sequence"/>
</dbReference>
<proteinExistence type="predicted"/>